<keyword evidence="2" id="KW-1185">Reference proteome</keyword>
<comment type="caution">
    <text evidence="1">The sequence shown here is derived from an EMBL/GenBank/DDBJ whole genome shotgun (WGS) entry which is preliminary data.</text>
</comment>
<organism evidence="1 2">
    <name type="scientific">Larkinella insperata</name>
    <dbReference type="NCBI Taxonomy" id="332158"/>
    <lineage>
        <taxon>Bacteria</taxon>
        <taxon>Pseudomonadati</taxon>
        <taxon>Bacteroidota</taxon>
        <taxon>Cytophagia</taxon>
        <taxon>Cytophagales</taxon>
        <taxon>Spirosomataceae</taxon>
        <taxon>Larkinella</taxon>
    </lineage>
</organism>
<dbReference type="Pfam" id="PF06475">
    <property type="entry name" value="Glycolipid_bind"/>
    <property type="match status" value="1"/>
</dbReference>
<dbReference type="RefSeq" id="WP_265989594.1">
    <property type="nucleotide sequence ID" value="NZ_CP110973.1"/>
</dbReference>
<proteinExistence type="predicted"/>
<sequence length="190" mass="21683">MQLNLLWTGREYYSLENCLVETGESGSQITSTIIGQYEGKIYLVDYRIQTNPQWQTVLLEVRSRHSNQVQAIRLEGDGKGNWRQNGQVADAFAGCLDVDLPLTPFTNTLPIRRLGLQPDQSRQIGVIYCDLLAGQFTPVQQQYTRLAETAYHYQNVPNNFEAIIQVDEYGLVVDYPELFVRTAALTTNYR</sequence>
<evidence type="ECO:0000313" key="2">
    <source>
        <dbReference type="Proteomes" id="UP001597116"/>
    </source>
</evidence>
<dbReference type="EMBL" id="JBHTLP010000002">
    <property type="protein sequence ID" value="MFD1140342.1"/>
    <property type="molecule type" value="Genomic_DNA"/>
</dbReference>
<gene>
    <name evidence="1" type="ORF">ACFQ4C_04450</name>
</gene>
<dbReference type="InterPro" id="IPR009467">
    <property type="entry name" value="Glycolipid-bd_prot_put"/>
</dbReference>
<dbReference type="SUPFAM" id="SSF159275">
    <property type="entry name" value="PA1994-like"/>
    <property type="match status" value="1"/>
</dbReference>
<name>A0ABW3Q0L9_9BACT</name>
<reference evidence="2" key="1">
    <citation type="journal article" date="2019" name="Int. J. Syst. Evol. Microbiol.">
        <title>The Global Catalogue of Microorganisms (GCM) 10K type strain sequencing project: providing services to taxonomists for standard genome sequencing and annotation.</title>
        <authorList>
            <consortium name="The Broad Institute Genomics Platform"/>
            <consortium name="The Broad Institute Genome Sequencing Center for Infectious Disease"/>
            <person name="Wu L."/>
            <person name="Ma J."/>
        </authorList>
    </citation>
    <scope>NUCLEOTIDE SEQUENCE [LARGE SCALE GENOMIC DNA]</scope>
    <source>
        <strain evidence="2">CCUG 55608</strain>
    </source>
</reference>
<evidence type="ECO:0000313" key="1">
    <source>
        <dbReference type="EMBL" id="MFD1140342.1"/>
    </source>
</evidence>
<dbReference type="Proteomes" id="UP001597116">
    <property type="component" value="Unassembled WGS sequence"/>
</dbReference>
<protein>
    <submittedName>
        <fullName evidence="1">Glycolipid-binding domain-containing protein</fullName>
    </submittedName>
</protein>
<accession>A0ABW3Q0L9</accession>